<dbReference type="Proteomes" id="UP000694660">
    <property type="component" value="Unassembled WGS sequence"/>
</dbReference>
<accession>A0A944D7P7</accession>
<dbReference type="RefSeq" id="WP_214359587.1">
    <property type="nucleotide sequence ID" value="NZ_JAEKFT010000001.1"/>
</dbReference>
<sequence>MNAALSDTGSRARFGRAELLFADPVPPHPLLDGLAEIGRGEYSVVLDRGDGERVFKLISSPADYFYYTADDRPRGPHFPRVFADMGVIGRASSGHLLHLLDMERLHPLRPGSPAAVAADALADAYWAACQRWVNLGPEMGRMALFDLVQVPPAGVDGSLLDALRALAAFIEAYQVLPDILSDGNLLARGDGTLVFSDPVFLG</sequence>
<comment type="caution">
    <text evidence="1">The sequence shown here is derived from an EMBL/GenBank/DDBJ whole genome shotgun (WGS) entry which is preliminary data.</text>
</comment>
<keyword evidence="2" id="KW-1185">Reference proteome</keyword>
<dbReference type="AlphaFoldDB" id="A0A944D7P7"/>
<gene>
    <name evidence="1" type="ORF">I8J34_01535</name>
</gene>
<name>A0A944D7P7_DENI1</name>
<proteinExistence type="predicted"/>
<protein>
    <submittedName>
        <fullName evidence="1">Uncharacterized protein</fullName>
    </submittedName>
</protein>
<reference evidence="2" key="1">
    <citation type="journal article" date="2022" name="ISME J.">
        <title>Genetic and phylogenetic analysis of dissimilatory iodate-reducing bacteria identifies potential niches across the world's oceans.</title>
        <authorList>
            <person name="Reyes-Umana V."/>
            <person name="Henning Z."/>
            <person name="Lee K."/>
            <person name="Barnum T.P."/>
            <person name="Coates J.D."/>
        </authorList>
    </citation>
    <scope>NUCLEOTIDE SEQUENCE [LARGE SCALE GENOMIC DNA]</scope>
    <source>
        <strain evidence="2">IR12</strain>
    </source>
</reference>
<organism evidence="1 2">
    <name type="scientific">Denitromonas iodatirespirans</name>
    <dbReference type="NCBI Taxonomy" id="2795389"/>
    <lineage>
        <taxon>Bacteria</taxon>
        <taxon>Pseudomonadati</taxon>
        <taxon>Pseudomonadota</taxon>
        <taxon>Betaproteobacteria</taxon>
        <taxon>Rhodocyclales</taxon>
        <taxon>Zoogloeaceae</taxon>
        <taxon>Denitromonas</taxon>
    </lineage>
</organism>
<dbReference type="EMBL" id="JAEKFT010000001">
    <property type="protein sequence ID" value="MBT0959841.1"/>
    <property type="molecule type" value="Genomic_DNA"/>
</dbReference>
<evidence type="ECO:0000313" key="2">
    <source>
        <dbReference type="Proteomes" id="UP000694660"/>
    </source>
</evidence>
<evidence type="ECO:0000313" key="1">
    <source>
        <dbReference type="EMBL" id="MBT0959841.1"/>
    </source>
</evidence>